<evidence type="ECO:0000313" key="2">
    <source>
        <dbReference type="EMBL" id="QDV28075.1"/>
    </source>
</evidence>
<accession>A0A518GHK0</accession>
<dbReference type="Proteomes" id="UP000318017">
    <property type="component" value="Chromosome"/>
</dbReference>
<dbReference type="RefSeq" id="WP_145086462.1">
    <property type="nucleotide sequence ID" value="NZ_CP036298.1"/>
</dbReference>
<keyword evidence="1" id="KW-0472">Membrane</keyword>
<sequence length="405" mass="46073">MKSRRKHCMSQPFSSTAIPVDILSVLIAICTLQLASLTFVYSQEKLSTEYQARVEMVLRYFANNSAFLNADCTLEMARVALKNGHSDPVLSWFHQIPQSNRDDHLRRLFNEISYRGDLQTLQKALAVFERETSELQLVKISIAALANGTHFSEAIQLIQLQPESNRSSLLIQLAITAYLSGRDEIFENISNLLGAKEKEQSALIAELKSRREKIEKIVERRETLGISRSWDELLLLYRLGPSLLLPERDLLDAALTAADTPSQKIRVWFCWGALAAVDSRVDDLNQSRRAIDAIMQGQEQTRRNWQPEVLFLATAARDIEYIKQLLKQVDLNTRCEPALIASALSLRINPELRSYLDRSECLPDRCAESFIAFLRVQSSSFNDLCTEIDLLENEVIRMQLSAKLL</sequence>
<keyword evidence="3" id="KW-1185">Reference proteome</keyword>
<dbReference type="KEGG" id="ahel:Q31a_64680"/>
<dbReference type="AlphaFoldDB" id="A0A518GHK0"/>
<gene>
    <name evidence="2" type="ORF">Q31a_64680</name>
</gene>
<keyword evidence="1" id="KW-1133">Transmembrane helix</keyword>
<keyword evidence="1" id="KW-0812">Transmembrane</keyword>
<evidence type="ECO:0000256" key="1">
    <source>
        <dbReference type="SAM" id="Phobius"/>
    </source>
</evidence>
<organism evidence="2 3">
    <name type="scientific">Aureliella helgolandensis</name>
    <dbReference type="NCBI Taxonomy" id="2527968"/>
    <lineage>
        <taxon>Bacteria</taxon>
        <taxon>Pseudomonadati</taxon>
        <taxon>Planctomycetota</taxon>
        <taxon>Planctomycetia</taxon>
        <taxon>Pirellulales</taxon>
        <taxon>Pirellulaceae</taxon>
        <taxon>Aureliella</taxon>
    </lineage>
</organism>
<reference evidence="2 3" key="1">
    <citation type="submission" date="2019-02" db="EMBL/GenBank/DDBJ databases">
        <title>Deep-cultivation of Planctomycetes and their phenomic and genomic characterization uncovers novel biology.</title>
        <authorList>
            <person name="Wiegand S."/>
            <person name="Jogler M."/>
            <person name="Boedeker C."/>
            <person name="Pinto D."/>
            <person name="Vollmers J."/>
            <person name="Rivas-Marin E."/>
            <person name="Kohn T."/>
            <person name="Peeters S.H."/>
            <person name="Heuer A."/>
            <person name="Rast P."/>
            <person name="Oberbeckmann S."/>
            <person name="Bunk B."/>
            <person name="Jeske O."/>
            <person name="Meyerdierks A."/>
            <person name="Storesund J.E."/>
            <person name="Kallscheuer N."/>
            <person name="Luecker S."/>
            <person name="Lage O.M."/>
            <person name="Pohl T."/>
            <person name="Merkel B.J."/>
            <person name="Hornburger P."/>
            <person name="Mueller R.-W."/>
            <person name="Bruemmer F."/>
            <person name="Labrenz M."/>
            <person name="Spormann A.M."/>
            <person name="Op den Camp H."/>
            <person name="Overmann J."/>
            <person name="Amann R."/>
            <person name="Jetten M.S.M."/>
            <person name="Mascher T."/>
            <person name="Medema M.H."/>
            <person name="Devos D.P."/>
            <person name="Kaster A.-K."/>
            <person name="Ovreas L."/>
            <person name="Rohde M."/>
            <person name="Galperin M.Y."/>
            <person name="Jogler C."/>
        </authorList>
    </citation>
    <scope>NUCLEOTIDE SEQUENCE [LARGE SCALE GENOMIC DNA]</scope>
    <source>
        <strain evidence="2 3">Q31a</strain>
    </source>
</reference>
<name>A0A518GHK0_9BACT</name>
<protein>
    <submittedName>
        <fullName evidence="2">Uncharacterized protein</fullName>
    </submittedName>
</protein>
<dbReference type="EMBL" id="CP036298">
    <property type="protein sequence ID" value="QDV28075.1"/>
    <property type="molecule type" value="Genomic_DNA"/>
</dbReference>
<evidence type="ECO:0000313" key="3">
    <source>
        <dbReference type="Proteomes" id="UP000318017"/>
    </source>
</evidence>
<feature type="transmembrane region" description="Helical" evidence="1">
    <location>
        <begin position="20"/>
        <end position="41"/>
    </location>
</feature>
<proteinExistence type="predicted"/>